<gene>
    <name evidence="2" type="ORF">HGO97_019680</name>
</gene>
<feature type="transmembrane region" description="Helical" evidence="1">
    <location>
        <begin position="191"/>
        <end position="211"/>
    </location>
</feature>
<feature type="transmembrane region" description="Helical" evidence="1">
    <location>
        <begin position="50"/>
        <end position="71"/>
    </location>
</feature>
<feature type="transmembrane region" description="Helical" evidence="1">
    <location>
        <begin position="160"/>
        <end position="185"/>
    </location>
</feature>
<evidence type="ECO:0000256" key="1">
    <source>
        <dbReference type="SAM" id="Phobius"/>
    </source>
</evidence>
<dbReference type="Proteomes" id="UP000723714">
    <property type="component" value="Unassembled WGS sequence"/>
</dbReference>
<dbReference type="InterPro" id="IPR006938">
    <property type="entry name" value="DUF624"/>
</dbReference>
<sequence>MLSELFNIEKVLGFCEKVCYFLVVNLLFLISSLPVLLFFLFMGISHVREYLPFFLICAMSVPPAFSAVLYAMRRLLDGTERGPVKDYWKGYHTDFLQKLCLGGVQMLTFLILWTNIEFFSKQMKNVPLTILFVLLFAFAVAVTPNLYLLASRYEMKNQDIIRTACLLTVTRPICTLGTIAALGAVLAAFEIAAGTAVLFMVSTYAFLVVFISKKVLDTLEEGGEK</sequence>
<comment type="caution">
    <text evidence="2">The sequence shown here is derived from an EMBL/GenBank/DDBJ whole genome shotgun (WGS) entry which is preliminary data.</text>
</comment>
<keyword evidence="1" id="KW-0812">Transmembrane</keyword>
<protein>
    <submittedName>
        <fullName evidence="2">DUF624 domain-containing protein</fullName>
    </submittedName>
</protein>
<keyword evidence="1" id="KW-0472">Membrane</keyword>
<evidence type="ECO:0000313" key="2">
    <source>
        <dbReference type="EMBL" id="MBU3878027.1"/>
    </source>
</evidence>
<accession>A0ABS6D8U9</accession>
<name>A0ABS6D8U9_9FIRM</name>
<proteinExistence type="predicted"/>
<feature type="transmembrane region" description="Helical" evidence="1">
    <location>
        <begin position="20"/>
        <end position="44"/>
    </location>
</feature>
<dbReference type="EMBL" id="JABACJ020000026">
    <property type="protein sequence ID" value="MBU3878027.1"/>
    <property type="molecule type" value="Genomic_DNA"/>
</dbReference>
<feature type="transmembrane region" description="Helical" evidence="1">
    <location>
        <begin position="128"/>
        <end position="148"/>
    </location>
</feature>
<evidence type="ECO:0000313" key="3">
    <source>
        <dbReference type="Proteomes" id="UP000723714"/>
    </source>
</evidence>
<organism evidence="2 3">
    <name type="scientific">Faecalicatena faecalis</name>
    <dbReference type="NCBI Taxonomy" id="2726362"/>
    <lineage>
        <taxon>Bacteria</taxon>
        <taxon>Bacillati</taxon>
        <taxon>Bacillota</taxon>
        <taxon>Clostridia</taxon>
        <taxon>Lachnospirales</taxon>
        <taxon>Lachnospiraceae</taxon>
        <taxon>Faecalicatena</taxon>
    </lineage>
</organism>
<keyword evidence="1" id="KW-1133">Transmembrane helix</keyword>
<feature type="transmembrane region" description="Helical" evidence="1">
    <location>
        <begin position="95"/>
        <end position="116"/>
    </location>
</feature>
<dbReference type="Pfam" id="PF04854">
    <property type="entry name" value="DUF624"/>
    <property type="match status" value="1"/>
</dbReference>
<reference evidence="2 3" key="1">
    <citation type="submission" date="2021-06" db="EMBL/GenBank/DDBJ databases">
        <title>Faecalicatena sp. nov. isolated from porcine feces.</title>
        <authorList>
            <person name="Oh B.S."/>
            <person name="Lee J.H."/>
        </authorList>
    </citation>
    <scope>NUCLEOTIDE SEQUENCE [LARGE SCALE GENOMIC DNA]</scope>
    <source>
        <strain evidence="2 3">AGMB00832</strain>
    </source>
</reference>
<keyword evidence="3" id="KW-1185">Reference proteome</keyword>